<dbReference type="EMBL" id="JACIEM010000001">
    <property type="protein sequence ID" value="MBB4001467.1"/>
    <property type="molecule type" value="Genomic_DNA"/>
</dbReference>
<dbReference type="RefSeq" id="WP_183205992.1">
    <property type="nucleotide sequence ID" value="NZ_JAAAMM010000001.1"/>
</dbReference>
<name>A0A7W6HAC5_9HYPH</name>
<dbReference type="AlphaFoldDB" id="A0A7W6HAC5"/>
<accession>A0A7W6HAC5</accession>
<dbReference type="GO" id="GO:0006629">
    <property type="term" value="P:lipid metabolic process"/>
    <property type="evidence" value="ECO:0007669"/>
    <property type="project" value="InterPro"/>
</dbReference>
<sequence>MFGGGLEWLVRRPIAHRGLHDGNRSIAENSLPAARAAIAAGYAIECDVQLSADGTPYIFHDDTLDRLTGRAGAFRETDDTTLGGLALIAGGAAIPPVADFLALVDGAVPVVMELKGISAEADAGYVERLRPALSGYLGELALMSFDPWLIDQLLEAGLSYPVGLTAEGTEPEALRRHQEVVERGCDFVSYNVHHLPNEFVQWVRSERGAPVITWTVRSPADAAQSARYADQITFEGFAPQH</sequence>
<dbReference type="SUPFAM" id="SSF51695">
    <property type="entry name" value="PLC-like phosphodiesterases"/>
    <property type="match status" value="1"/>
</dbReference>
<proteinExistence type="predicted"/>
<dbReference type="InterPro" id="IPR017946">
    <property type="entry name" value="PLC-like_Pdiesterase_TIM-brl"/>
</dbReference>
<keyword evidence="3" id="KW-1185">Reference proteome</keyword>
<dbReference type="PANTHER" id="PTHR46211">
    <property type="entry name" value="GLYCEROPHOSPHORYL DIESTER PHOSPHODIESTERASE"/>
    <property type="match status" value="1"/>
</dbReference>
<feature type="domain" description="GP-PDE" evidence="1">
    <location>
        <begin position="11"/>
        <end position="241"/>
    </location>
</feature>
<dbReference type="InterPro" id="IPR030395">
    <property type="entry name" value="GP_PDE_dom"/>
</dbReference>
<organism evidence="2 3">
    <name type="scientific">Aurantimonas endophytica</name>
    <dbReference type="NCBI Taxonomy" id="1522175"/>
    <lineage>
        <taxon>Bacteria</taxon>
        <taxon>Pseudomonadati</taxon>
        <taxon>Pseudomonadota</taxon>
        <taxon>Alphaproteobacteria</taxon>
        <taxon>Hyphomicrobiales</taxon>
        <taxon>Aurantimonadaceae</taxon>
        <taxon>Aurantimonas</taxon>
    </lineage>
</organism>
<protein>
    <submittedName>
        <fullName evidence="2">Glycerophosphoryl diester phosphodiesterase</fullName>
    </submittedName>
</protein>
<evidence type="ECO:0000259" key="1">
    <source>
        <dbReference type="PROSITE" id="PS51704"/>
    </source>
</evidence>
<reference evidence="2 3" key="1">
    <citation type="submission" date="2020-08" db="EMBL/GenBank/DDBJ databases">
        <title>Genomic Encyclopedia of Type Strains, Phase IV (KMG-IV): sequencing the most valuable type-strain genomes for metagenomic binning, comparative biology and taxonomic classification.</title>
        <authorList>
            <person name="Goeker M."/>
        </authorList>
    </citation>
    <scope>NUCLEOTIDE SEQUENCE [LARGE SCALE GENOMIC DNA]</scope>
    <source>
        <strain evidence="2 3">DSM 103570</strain>
    </source>
</reference>
<dbReference type="Proteomes" id="UP000588647">
    <property type="component" value="Unassembled WGS sequence"/>
</dbReference>
<evidence type="ECO:0000313" key="3">
    <source>
        <dbReference type="Proteomes" id="UP000588647"/>
    </source>
</evidence>
<dbReference type="GO" id="GO:0008081">
    <property type="term" value="F:phosphoric diester hydrolase activity"/>
    <property type="evidence" value="ECO:0007669"/>
    <property type="project" value="InterPro"/>
</dbReference>
<dbReference type="PANTHER" id="PTHR46211:SF1">
    <property type="entry name" value="GLYCEROPHOSPHODIESTER PHOSPHODIESTERASE, CYTOPLASMIC"/>
    <property type="match status" value="1"/>
</dbReference>
<evidence type="ECO:0000313" key="2">
    <source>
        <dbReference type="EMBL" id="MBB4001467.1"/>
    </source>
</evidence>
<comment type="caution">
    <text evidence="2">The sequence shown here is derived from an EMBL/GenBank/DDBJ whole genome shotgun (WGS) entry which is preliminary data.</text>
</comment>
<gene>
    <name evidence="2" type="ORF">GGR03_000514</name>
</gene>
<dbReference type="PROSITE" id="PS51704">
    <property type="entry name" value="GP_PDE"/>
    <property type="match status" value="1"/>
</dbReference>
<dbReference type="Pfam" id="PF03009">
    <property type="entry name" value="GDPD"/>
    <property type="match status" value="1"/>
</dbReference>
<dbReference type="Gene3D" id="3.20.20.190">
    <property type="entry name" value="Phosphatidylinositol (PI) phosphodiesterase"/>
    <property type="match status" value="1"/>
</dbReference>